<dbReference type="AlphaFoldDB" id="A0A194V216"/>
<sequence length="68" mass="8049">MPVIAIIDRYRLKVDVLEAYLNQKFGTKNIHVQEREDDDYAVELPRDLSEQDKEEIKKLRGKTARPYS</sequence>
<evidence type="ECO:0000313" key="1">
    <source>
        <dbReference type="EMBL" id="KUI57977.1"/>
    </source>
</evidence>
<dbReference type="EMBL" id="KN714707">
    <property type="protein sequence ID" value="KUI57977.1"/>
    <property type="molecule type" value="Genomic_DNA"/>
</dbReference>
<proteinExistence type="predicted"/>
<reference evidence="2" key="1">
    <citation type="submission" date="2014-12" db="EMBL/GenBank/DDBJ databases">
        <title>Genome Sequence of Valsa Canker Pathogens Uncovers a Specific Adaption of Colonization on Woody Bark.</title>
        <authorList>
            <person name="Yin Z."/>
            <person name="Liu H."/>
            <person name="Gao X."/>
            <person name="Li Z."/>
            <person name="Song N."/>
            <person name="Ke X."/>
            <person name="Dai Q."/>
            <person name="Wu Y."/>
            <person name="Sun Y."/>
            <person name="Xu J.-R."/>
            <person name="Kang Z.K."/>
            <person name="Wang L."/>
            <person name="Huang L."/>
        </authorList>
    </citation>
    <scope>NUCLEOTIDE SEQUENCE [LARGE SCALE GENOMIC DNA]</scope>
    <source>
        <strain evidence="2">SXYL134</strain>
    </source>
</reference>
<dbReference type="OrthoDB" id="3940946at2759"/>
<name>A0A194V216_CYTMA</name>
<keyword evidence="2" id="KW-1185">Reference proteome</keyword>
<protein>
    <submittedName>
        <fullName evidence="1">Uncharacterized protein</fullName>
    </submittedName>
</protein>
<organism evidence="1 2">
    <name type="scientific">Cytospora mali</name>
    <name type="common">Apple Valsa canker fungus</name>
    <name type="synonym">Valsa mali</name>
    <dbReference type="NCBI Taxonomy" id="578113"/>
    <lineage>
        <taxon>Eukaryota</taxon>
        <taxon>Fungi</taxon>
        <taxon>Dikarya</taxon>
        <taxon>Ascomycota</taxon>
        <taxon>Pezizomycotina</taxon>
        <taxon>Sordariomycetes</taxon>
        <taxon>Sordariomycetidae</taxon>
        <taxon>Diaporthales</taxon>
        <taxon>Cytosporaceae</taxon>
        <taxon>Cytospora</taxon>
    </lineage>
</organism>
<gene>
    <name evidence="1" type="ORF">VP1G_10933</name>
</gene>
<evidence type="ECO:0000313" key="2">
    <source>
        <dbReference type="Proteomes" id="UP000078576"/>
    </source>
</evidence>
<accession>A0A194V216</accession>
<dbReference type="Proteomes" id="UP000078576">
    <property type="component" value="Unassembled WGS sequence"/>
</dbReference>